<dbReference type="InterPro" id="IPR029069">
    <property type="entry name" value="HotDog_dom_sf"/>
</dbReference>
<dbReference type="PANTHER" id="PTHR31793">
    <property type="entry name" value="4-HYDROXYBENZOYL-COA THIOESTERASE FAMILY MEMBER"/>
    <property type="match status" value="1"/>
</dbReference>
<reference evidence="2 3" key="1">
    <citation type="journal article" date="2021" name="ACS Chem. Biol.">
        <title>Genomic-Led Discovery of a Novel Glycopeptide Antibiotic by Nonomuraea coxensis DSM 45129.</title>
        <authorList>
            <person name="Yushchuk O."/>
            <person name="Vior N.M."/>
            <person name="Andreo-Vidal A."/>
            <person name="Berini F."/>
            <person name="Ruckert C."/>
            <person name="Busche T."/>
            <person name="Binda E."/>
            <person name="Kalinowski J."/>
            <person name="Truman A.W."/>
            <person name="Marinelli F."/>
        </authorList>
    </citation>
    <scope>NUCLEOTIDE SEQUENCE [LARGE SCALE GENOMIC DNA]</scope>
    <source>
        <strain evidence="2 3">DSM 45129</strain>
    </source>
</reference>
<dbReference type="InterPro" id="IPR050563">
    <property type="entry name" value="4-hydroxybenzoyl-CoA_TE"/>
</dbReference>
<feature type="region of interest" description="Disordered" evidence="1">
    <location>
        <begin position="1"/>
        <end position="25"/>
    </location>
</feature>
<evidence type="ECO:0000256" key="1">
    <source>
        <dbReference type="SAM" id="MobiDB-lite"/>
    </source>
</evidence>
<dbReference type="Pfam" id="PF13279">
    <property type="entry name" value="4HBT_2"/>
    <property type="match status" value="1"/>
</dbReference>
<keyword evidence="3" id="KW-1185">Reference proteome</keyword>
<dbReference type="Gene3D" id="3.10.129.10">
    <property type="entry name" value="Hotdog Thioesterase"/>
    <property type="match status" value="1"/>
</dbReference>
<accession>A0ABX8TXT8</accession>
<proteinExistence type="predicted"/>
<evidence type="ECO:0000313" key="2">
    <source>
        <dbReference type="EMBL" id="QYC40277.1"/>
    </source>
</evidence>
<dbReference type="Proteomes" id="UP000824681">
    <property type="component" value="Chromosome"/>
</dbReference>
<dbReference type="PANTHER" id="PTHR31793:SF24">
    <property type="entry name" value="LONG-CHAIN ACYL-COA THIOESTERASE FADM"/>
    <property type="match status" value="1"/>
</dbReference>
<evidence type="ECO:0000313" key="3">
    <source>
        <dbReference type="Proteomes" id="UP000824681"/>
    </source>
</evidence>
<dbReference type="EMBL" id="CP068985">
    <property type="protein sequence ID" value="QYC40277.1"/>
    <property type="molecule type" value="Genomic_DNA"/>
</dbReference>
<dbReference type="CDD" id="cd00586">
    <property type="entry name" value="4HBT"/>
    <property type="match status" value="1"/>
</dbReference>
<gene>
    <name evidence="2" type="primary">noc9</name>
    <name evidence="2" type="ORF">Nocox_13300</name>
</gene>
<organism evidence="2 3">
    <name type="scientific">Nonomuraea coxensis DSM 45129</name>
    <dbReference type="NCBI Taxonomy" id="1122611"/>
    <lineage>
        <taxon>Bacteria</taxon>
        <taxon>Bacillati</taxon>
        <taxon>Actinomycetota</taxon>
        <taxon>Actinomycetes</taxon>
        <taxon>Streptosporangiales</taxon>
        <taxon>Streptosporangiaceae</taxon>
        <taxon>Nonomuraea</taxon>
    </lineage>
</organism>
<sequence>MGHPHDQESDSRGRPPDDGARRLVETKSVPETHMYYRQVRFSDIDAHGHVNNVRFLEYLEDAWIALYLDNTAVPPEDRDGVPTVGFAIVRHEIRYRRPLRFRHGSVRVESWVTRMNRVTCEMAAQICSDGEVFVEARSMIMGFDARTARPRRFTVHERAFLTRYLRPW</sequence>
<dbReference type="SUPFAM" id="SSF54637">
    <property type="entry name" value="Thioesterase/thiol ester dehydrase-isomerase"/>
    <property type="match status" value="1"/>
</dbReference>
<protein>
    <submittedName>
        <fullName evidence="2">4-hydroxybutyrate-CoA thioesterase</fullName>
    </submittedName>
</protein>
<name>A0ABX8TXT8_9ACTN</name>